<feature type="compositionally biased region" description="Polar residues" evidence="1">
    <location>
        <begin position="1"/>
        <end position="26"/>
    </location>
</feature>
<dbReference type="Proteomes" id="UP000784294">
    <property type="component" value="Unassembled WGS sequence"/>
</dbReference>
<feature type="non-terminal residue" evidence="2">
    <location>
        <position position="1"/>
    </location>
</feature>
<evidence type="ECO:0000313" key="2">
    <source>
        <dbReference type="EMBL" id="VEL31303.1"/>
    </source>
</evidence>
<dbReference type="AlphaFoldDB" id="A0A3S5CRU8"/>
<evidence type="ECO:0000256" key="1">
    <source>
        <dbReference type="SAM" id="MobiDB-lite"/>
    </source>
</evidence>
<feature type="region of interest" description="Disordered" evidence="1">
    <location>
        <begin position="1"/>
        <end position="43"/>
    </location>
</feature>
<keyword evidence="3" id="KW-1185">Reference proteome</keyword>
<dbReference type="EMBL" id="CAAALY010120868">
    <property type="protein sequence ID" value="VEL31303.1"/>
    <property type="molecule type" value="Genomic_DNA"/>
</dbReference>
<evidence type="ECO:0000313" key="3">
    <source>
        <dbReference type="Proteomes" id="UP000784294"/>
    </source>
</evidence>
<sequence length="122" mass="12234">KSRAVSSNHGSSESRGGGFSKNTGFPTPSAAADGDAVGGSVSGEKVEVVGSTSLASIRLIGMQRDAGLEALGTGGTEPMSETLGDETFRGIIRRVIQSEAMSSAHSSNVVGQNSPSHTISAV</sequence>
<feature type="region of interest" description="Disordered" evidence="1">
    <location>
        <begin position="102"/>
        <end position="122"/>
    </location>
</feature>
<proteinExistence type="predicted"/>
<comment type="caution">
    <text evidence="2">The sequence shown here is derived from an EMBL/GenBank/DDBJ whole genome shotgun (WGS) entry which is preliminary data.</text>
</comment>
<accession>A0A3S5CRU8</accession>
<organism evidence="2 3">
    <name type="scientific">Protopolystoma xenopodis</name>
    <dbReference type="NCBI Taxonomy" id="117903"/>
    <lineage>
        <taxon>Eukaryota</taxon>
        <taxon>Metazoa</taxon>
        <taxon>Spiralia</taxon>
        <taxon>Lophotrochozoa</taxon>
        <taxon>Platyhelminthes</taxon>
        <taxon>Monogenea</taxon>
        <taxon>Polyopisthocotylea</taxon>
        <taxon>Polystomatidea</taxon>
        <taxon>Polystomatidae</taxon>
        <taxon>Protopolystoma</taxon>
    </lineage>
</organism>
<name>A0A3S5CRU8_9PLAT</name>
<protein>
    <submittedName>
        <fullName evidence="2">Uncharacterized protein</fullName>
    </submittedName>
</protein>
<gene>
    <name evidence="2" type="ORF">PXEA_LOCUS24743</name>
</gene>
<reference evidence="2" key="1">
    <citation type="submission" date="2018-11" db="EMBL/GenBank/DDBJ databases">
        <authorList>
            <consortium name="Pathogen Informatics"/>
        </authorList>
    </citation>
    <scope>NUCLEOTIDE SEQUENCE</scope>
</reference>